<protein>
    <submittedName>
        <fullName evidence="10">Ger(X)C family germination protein</fullName>
    </submittedName>
</protein>
<sequence>MQLGRIVKVLSWVFLVIPFLTGCWDRLEIEERAVVLAIAIDEVKPEAAKEERDVSHLSGEVPQSQKRMLRLTVQIAVPGRIPLGPAQGGGASGEKPVWILDVVGHTVEDAIYNLQQEVADRLFLGHLRVIVVNEKVARKGLQNMNDAFRRNPEIRRAAWMVISKGEAADIIKLNPELERVPALYLLTVLDGAVKQGKMPNAFLGVFWSALTSKGQEAYLPYVEIQEQKSILLAGLAYFRGDKMVGTTTPLEIGHFMAMKGINPGGYSALSDVPGESGAVLFISSDRTAKIEVEIKNGLPHAKVKVHIEGDLAEKSNAQFNLKDPKTIAKIEKRIGTKAGKAFEELIHKTQKQGSDILGIGEIVRGKHSAYWNQSIKTMDKWQETYKEIPVRAEVTISIRRVGMKAE</sequence>
<keyword evidence="4" id="KW-0732">Signal</keyword>
<dbReference type="InterPro" id="IPR057336">
    <property type="entry name" value="GerAC_N"/>
</dbReference>
<evidence type="ECO:0000256" key="4">
    <source>
        <dbReference type="ARBA" id="ARBA00022729"/>
    </source>
</evidence>
<feature type="domain" description="Spore germination protein N-terminal" evidence="9">
    <location>
        <begin position="25"/>
        <end position="224"/>
    </location>
</feature>
<evidence type="ECO:0000313" key="10">
    <source>
        <dbReference type="EMBL" id="MBP1930563.1"/>
    </source>
</evidence>
<dbReference type="PANTHER" id="PTHR35789:SF1">
    <property type="entry name" value="SPORE GERMINATION PROTEIN B3"/>
    <property type="match status" value="1"/>
</dbReference>
<dbReference type="NCBIfam" id="TIGR02887">
    <property type="entry name" value="spore_ger_x_C"/>
    <property type="match status" value="1"/>
</dbReference>
<comment type="subcellular location">
    <subcellularLocation>
        <location evidence="1">Membrane</location>
        <topology evidence="1">Lipid-anchor</topology>
    </subcellularLocation>
</comment>
<feature type="domain" description="Spore germination GerAC-like C-terminal" evidence="8">
    <location>
        <begin position="234"/>
        <end position="402"/>
    </location>
</feature>
<organism evidence="10 11">
    <name type="scientific">Ammoniphilus resinae</name>
    <dbReference type="NCBI Taxonomy" id="861532"/>
    <lineage>
        <taxon>Bacteria</taxon>
        <taxon>Bacillati</taxon>
        <taxon>Bacillota</taxon>
        <taxon>Bacilli</taxon>
        <taxon>Bacillales</taxon>
        <taxon>Paenibacillaceae</taxon>
        <taxon>Aneurinibacillus group</taxon>
        <taxon>Ammoniphilus</taxon>
    </lineage>
</organism>
<evidence type="ECO:0000256" key="1">
    <source>
        <dbReference type="ARBA" id="ARBA00004635"/>
    </source>
</evidence>
<keyword evidence="7" id="KW-0449">Lipoprotein</keyword>
<evidence type="ECO:0000259" key="8">
    <source>
        <dbReference type="Pfam" id="PF05504"/>
    </source>
</evidence>
<evidence type="ECO:0000259" key="9">
    <source>
        <dbReference type="Pfam" id="PF25198"/>
    </source>
</evidence>
<comment type="caution">
    <text evidence="10">The sequence shown here is derived from an EMBL/GenBank/DDBJ whole genome shotgun (WGS) entry which is preliminary data.</text>
</comment>
<dbReference type="Gene3D" id="3.30.300.210">
    <property type="entry name" value="Nutrient germinant receptor protein C, domain 3"/>
    <property type="match status" value="1"/>
</dbReference>
<dbReference type="PANTHER" id="PTHR35789">
    <property type="entry name" value="SPORE GERMINATION PROTEIN B3"/>
    <property type="match status" value="1"/>
</dbReference>
<evidence type="ECO:0000256" key="5">
    <source>
        <dbReference type="ARBA" id="ARBA00023136"/>
    </source>
</evidence>
<comment type="similarity">
    <text evidence="2">Belongs to the GerABKC lipoprotein family.</text>
</comment>
<dbReference type="PROSITE" id="PS51257">
    <property type="entry name" value="PROKAR_LIPOPROTEIN"/>
    <property type="match status" value="1"/>
</dbReference>
<dbReference type="RefSeq" id="WP_209808624.1">
    <property type="nucleotide sequence ID" value="NZ_JAGGKT010000001.1"/>
</dbReference>
<keyword evidence="3" id="KW-0309">Germination</keyword>
<keyword evidence="5" id="KW-0472">Membrane</keyword>
<reference evidence="10 11" key="1">
    <citation type="submission" date="2021-03" db="EMBL/GenBank/DDBJ databases">
        <title>Genomic Encyclopedia of Type Strains, Phase IV (KMG-IV): sequencing the most valuable type-strain genomes for metagenomic binning, comparative biology and taxonomic classification.</title>
        <authorList>
            <person name="Goeker M."/>
        </authorList>
    </citation>
    <scope>NUCLEOTIDE SEQUENCE [LARGE SCALE GENOMIC DNA]</scope>
    <source>
        <strain evidence="10 11">DSM 24738</strain>
    </source>
</reference>
<accession>A0ABS4GJW3</accession>
<dbReference type="EMBL" id="JAGGKT010000001">
    <property type="protein sequence ID" value="MBP1930563.1"/>
    <property type="molecule type" value="Genomic_DNA"/>
</dbReference>
<evidence type="ECO:0000313" key="11">
    <source>
        <dbReference type="Proteomes" id="UP001519343"/>
    </source>
</evidence>
<proteinExistence type="inferred from homology"/>
<evidence type="ECO:0000256" key="7">
    <source>
        <dbReference type="ARBA" id="ARBA00023288"/>
    </source>
</evidence>
<dbReference type="Pfam" id="PF25198">
    <property type="entry name" value="Spore_GerAC_N"/>
    <property type="match status" value="1"/>
</dbReference>
<dbReference type="InterPro" id="IPR038501">
    <property type="entry name" value="Spore_GerAC_C_sf"/>
</dbReference>
<evidence type="ECO:0000256" key="6">
    <source>
        <dbReference type="ARBA" id="ARBA00023139"/>
    </source>
</evidence>
<keyword evidence="11" id="KW-1185">Reference proteome</keyword>
<dbReference type="InterPro" id="IPR008844">
    <property type="entry name" value="Spore_GerAC-like"/>
</dbReference>
<gene>
    <name evidence="10" type="ORF">J2Z37_000550</name>
</gene>
<name>A0ABS4GJW3_9BACL</name>
<dbReference type="Pfam" id="PF05504">
    <property type="entry name" value="Spore_GerAC"/>
    <property type="match status" value="1"/>
</dbReference>
<keyword evidence="6" id="KW-0564">Palmitate</keyword>
<evidence type="ECO:0000256" key="2">
    <source>
        <dbReference type="ARBA" id="ARBA00007886"/>
    </source>
</evidence>
<dbReference type="InterPro" id="IPR046953">
    <property type="entry name" value="Spore_GerAC-like_C"/>
</dbReference>
<dbReference type="Proteomes" id="UP001519343">
    <property type="component" value="Unassembled WGS sequence"/>
</dbReference>
<evidence type="ECO:0000256" key="3">
    <source>
        <dbReference type="ARBA" id="ARBA00022544"/>
    </source>
</evidence>